<sequence length="560" mass="61095">MPRRAALTRSLFAASAALLACLAATGSFGASAAPKTVCTVTINSSDEKDAFQRHLPRGDYRFVELVQRGQPDWLASACRSGVSCDALIISGHFDDGTEFYTDRFDDREFLTVHEMQRASCSASCNGLFSQLKAVYLFGCNTLKSAPRHVASAEVARSLVHSGHSQADADRLSELLSERYGQSNRDRLRHVFKDVPVLYGFSSKAPLGRSAGPLLERYFQSAPAGEITSGRASPALLNLFGPSSMIAVAGLTDADPHASFRRDMCGFADERHSDAQKLAFMHEVLQRDVTEVRMFLDHLERYAASVGPAQRLVPEVAAALAAIEGDRRTRERYLAFARDADEAAVQTRMMALARSLGWLSPAQEQAEFLRMIADRMARGGLGRNEVDLVCATQREREPALARQVLATGTVRPGNVMHAAVLACLGSVEAHERTVRALTSSQDEEVAVAQTYLRHRALADVSELRAVASGIGRMTAASAQVRALETLARQRLADAQSLQEIARLFPLARSLEVQRAIAGILIRADYKLLAPADLARSLRQHRLKSPDGNDVIDVLIRLLQSS</sequence>
<evidence type="ECO:0000313" key="3">
    <source>
        <dbReference type="Proteomes" id="UP000737171"/>
    </source>
</evidence>
<keyword evidence="3" id="KW-1185">Reference proteome</keyword>
<keyword evidence="1" id="KW-0732">Signal</keyword>
<evidence type="ECO:0000313" key="2">
    <source>
        <dbReference type="EMBL" id="NRF67098.1"/>
    </source>
</evidence>
<dbReference type="RefSeq" id="WP_173122182.1">
    <property type="nucleotide sequence ID" value="NZ_JABRWJ010000002.1"/>
</dbReference>
<accession>A0ABX2EEQ1</accession>
<organism evidence="2 3">
    <name type="scientific">Pseudaquabacterium terrae</name>
    <dbReference type="NCBI Taxonomy" id="2732868"/>
    <lineage>
        <taxon>Bacteria</taxon>
        <taxon>Pseudomonadati</taxon>
        <taxon>Pseudomonadota</taxon>
        <taxon>Betaproteobacteria</taxon>
        <taxon>Burkholderiales</taxon>
        <taxon>Sphaerotilaceae</taxon>
        <taxon>Pseudaquabacterium</taxon>
    </lineage>
</organism>
<dbReference type="PROSITE" id="PS51257">
    <property type="entry name" value="PROKAR_LIPOPROTEIN"/>
    <property type="match status" value="1"/>
</dbReference>
<feature type="signal peptide" evidence="1">
    <location>
        <begin position="1"/>
        <end position="32"/>
    </location>
</feature>
<feature type="chain" id="PRO_5046718387" evidence="1">
    <location>
        <begin position="33"/>
        <end position="560"/>
    </location>
</feature>
<gene>
    <name evidence="2" type="ORF">HLB44_08905</name>
</gene>
<comment type="caution">
    <text evidence="2">The sequence shown here is derived from an EMBL/GenBank/DDBJ whole genome shotgun (WGS) entry which is preliminary data.</text>
</comment>
<name>A0ABX2EEQ1_9BURK</name>
<proteinExistence type="predicted"/>
<reference evidence="2 3" key="1">
    <citation type="submission" date="2020-05" db="EMBL/GenBank/DDBJ databases">
        <title>Aquincola sp. isolate from soil.</title>
        <authorList>
            <person name="Han J."/>
            <person name="Kim D.-U."/>
        </authorList>
    </citation>
    <scope>NUCLEOTIDE SEQUENCE [LARGE SCALE GENOMIC DNA]</scope>
    <source>
        <strain evidence="2 3">S2</strain>
    </source>
</reference>
<evidence type="ECO:0000256" key="1">
    <source>
        <dbReference type="SAM" id="SignalP"/>
    </source>
</evidence>
<dbReference type="Proteomes" id="UP000737171">
    <property type="component" value="Unassembled WGS sequence"/>
</dbReference>
<protein>
    <submittedName>
        <fullName evidence="2">Uncharacterized protein</fullName>
    </submittedName>
</protein>
<dbReference type="EMBL" id="JABRWJ010000002">
    <property type="protein sequence ID" value="NRF67098.1"/>
    <property type="molecule type" value="Genomic_DNA"/>
</dbReference>